<evidence type="ECO:0000256" key="1">
    <source>
        <dbReference type="ARBA" id="ARBA00035112"/>
    </source>
</evidence>
<name>A0A6A5VHV2_9PLEO</name>
<comment type="similarity">
    <text evidence="1">Belongs to the ustYa family.</text>
</comment>
<evidence type="ECO:0000313" key="4">
    <source>
        <dbReference type="Proteomes" id="UP000800036"/>
    </source>
</evidence>
<feature type="non-terminal residue" evidence="3">
    <location>
        <position position="219"/>
    </location>
</feature>
<dbReference type="Pfam" id="PF11807">
    <property type="entry name" value="UstYa"/>
    <property type="match status" value="1"/>
</dbReference>
<evidence type="ECO:0000256" key="2">
    <source>
        <dbReference type="SAM" id="Phobius"/>
    </source>
</evidence>
<keyword evidence="2" id="KW-0812">Transmembrane</keyword>
<dbReference type="AlphaFoldDB" id="A0A6A5VHV2"/>
<dbReference type="OrthoDB" id="3687641at2759"/>
<proteinExistence type="inferred from homology"/>
<organism evidence="3 4">
    <name type="scientific">Bimuria novae-zelandiae CBS 107.79</name>
    <dbReference type="NCBI Taxonomy" id="1447943"/>
    <lineage>
        <taxon>Eukaryota</taxon>
        <taxon>Fungi</taxon>
        <taxon>Dikarya</taxon>
        <taxon>Ascomycota</taxon>
        <taxon>Pezizomycotina</taxon>
        <taxon>Dothideomycetes</taxon>
        <taxon>Pleosporomycetidae</taxon>
        <taxon>Pleosporales</taxon>
        <taxon>Massarineae</taxon>
        <taxon>Didymosphaeriaceae</taxon>
        <taxon>Bimuria</taxon>
    </lineage>
</organism>
<dbReference type="InterPro" id="IPR021765">
    <property type="entry name" value="UstYa-like"/>
</dbReference>
<dbReference type="Proteomes" id="UP000800036">
    <property type="component" value="Unassembled WGS sequence"/>
</dbReference>
<reference evidence="3" key="1">
    <citation type="journal article" date="2020" name="Stud. Mycol.">
        <title>101 Dothideomycetes genomes: a test case for predicting lifestyles and emergence of pathogens.</title>
        <authorList>
            <person name="Haridas S."/>
            <person name="Albert R."/>
            <person name="Binder M."/>
            <person name="Bloem J."/>
            <person name="Labutti K."/>
            <person name="Salamov A."/>
            <person name="Andreopoulos B."/>
            <person name="Baker S."/>
            <person name="Barry K."/>
            <person name="Bills G."/>
            <person name="Bluhm B."/>
            <person name="Cannon C."/>
            <person name="Castanera R."/>
            <person name="Culley D."/>
            <person name="Daum C."/>
            <person name="Ezra D."/>
            <person name="Gonzalez J."/>
            <person name="Henrissat B."/>
            <person name="Kuo A."/>
            <person name="Liang C."/>
            <person name="Lipzen A."/>
            <person name="Lutzoni F."/>
            <person name="Magnuson J."/>
            <person name="Mondo S."/>
            <person name="Nolan M."/>
            <person name="Ohm R."/>
            <person name="Pangilinan J."/>
            <person name="Park H.-J."/>
            <person name="Ramirez L."/>
            <person name="Alfaro M."/>
            <person name="Sun H."/>
            <person name="Tritt A."/>
            <person name="Yoshinaga Y."/>
            <person name="Zwiers L.-H."/>
            <person name="Turgeon B."/>
            <person name="Goodwin S."/>
            <person name="Spatafora J."/>
            <person name="Crous P."/>
            <person name="Grigoriev I."/>
        </authorList>
    </citation>
    <scope>NUCLEOTIDE SEQUENCE</scope>
    <source>
        <strain evidence="3">CBS 107.79</strain>
    </source>
</reference>
<accession>A0A6A5VHV2</accession>
<keyword evidence="2" id="KW-0472">Membrane</keyword>
<gene>
    <name evidence="3" type="ORF">BU23DRAFT_436386</name>
</gene>
<keyword evidence="4" id="KW-1185">Reference proteome</keyword>
<dbReference type="PANTHER" id="PTHR33365">
    <property type="entry name" value="YALI0B05434P"/>
    <property type="match status" value="1"/>
</dbReference>
<sequence length="219" mass="25244">FRRNITSYLNLLFFLTNLTFLSTLLWTAHLTTSPNTLLKKTNTYTPLLDRYNFSFNRVKNNASLFNTPYSIYKDAPSPAVDAAWDAIADTPVLAISRSDVVKMGKEPEYVVRVPEAFGYGANKYFAVNDGQHLLHCLDELRKFAHYEYYYSPKYGAEANLPPMVKAHRSHCVGVLLDTLTCQPSLNMVVWEYVQGQSEPWPDFDTWRMCVDHGAFYEWQ</sequence>
<evidence type="ECO:0000313" key="3">
    <source>
        <dbReference type="EMBL" id="KAF1975999.1"/>
    </source>
</evidence>
<feature type="non-terminal residue" evidence="3">
    <location>
        <position position="1"/>
    </location>
</feature>
<protein>
    <submittedName>
        <fullName evidence="3">Uncharacterized protein</fullName>
    </submittedName>
</protein>
<keyword evidence="2" id="KW-1133">Transmembrane helix</keyword>
<dbReference type="EMBL" id="ML976668">
    <property type="protein sequence ID" value="KAF1975999.1"/>
    <property type="molecule type" value="Genomic_DNA"/>
</dbReference>
<dbReference type="GO" id="GO:0043386">
    <property type="term" value="P:mycotoxin biosynthetic process"/>
    <property type="evidence" value="ECO:0007669"/>
    <property type="project" value="InterPro"/>
</dbReference>
<feature type="transmembrane region" description="Helical" evidence="2">
    <location>
        <begin position="7"/>
        <end position="28"/>
    </location>
</feature>
<dbReference type="PANTHER" id="PTHR33365:SF14">
    <property type="entry name" value="TAT PATHWAY SIGNAL SEQUENCE"/>
    <property type="match status" value="1"/>
</dbReference>